<dbReference type="InterPro" id="IPR000195">
    <property type="entry name" value="Rab-GAP-TBC_dom"/>
</dbReference>
<feature type="compositionally biased region" description="Basic and acidic residues" evidence="2">
    <location>
        <begin position="577"/>
        <end position="587"/>
    </location>
</feature>
<dbReference type="PANTHER" id="PTHR22957:SF333">
    <property type="entry name" value="TBC1 DOMAIN FAMILY MEMBER 25"/>
    <property type="match status" value="1"/>
</dbReference>
<evidence type="ECO:0000256" key="1">
    <source>
        <dbReference type="ARBA" id="ARBA00022468"/>
    </source>
</evidence>
<feature type="region of interest" description="Disordered" evidence="2">
    <location>
        <begin position="639"/>
        <end position="666"/>
    </location>
</feature>
<feature type="compositionally biased region" description="Acidic residues" evidence="2">
    <location>
        <begin position="918"/>
        <end position="932"/>
    </location>
</feature>
<name>A0A7R9G8H7_9CRUS</name>
<protein>
    <recommendedName>
        <fullName evidence="3">Rab-GAP TBC domain-containing protein</fullName>
    </recommendedName>
</protein>
<evidence type="ECO:0000313" key="5">
    <source>
        <dbReference type="Proteomes" id="UP000678499"/>
    </source>
</evidence>
<feature type="region of interest" description="Disordered" evidence="2">
    <location>
        <begin position="1709"/>
        <end position="1778"/>
    </location>
</feature>
<dbReference type="SMART" id="SM00164">
    <property type="entry name" value="TBC"/>
    <property type="match status" value="1"/>
</dbReference>
<feature type="compositionally biased region" description="Polar residues" evidence="2">
    <location>
        <begin position="1101"/>
        <end position="1112"/>
    </location>
</feature>
<feature type="compositionally biased region" description="Polar residues" evidence="2">
    <location>
        <begin position="813"/>
        <end position="823"/>
    </location>
</feature>
<dbReference type="Pfam" id="PF00566">
    <property type="entry name" value="RabGAP-TBC"/>
    <property type="match status" value="1"/>
</dbReference>
<feature type="compositionally biased region" description="Basic and acidic residues" evidence="2">
    <location>
        <begin position="1075"/>
        <end position="1085"/>
    </location>
</feature>
<feature type="compositionally biased region" description="Basic and acidic residues" evidence="2">
    <location>
        <begin position="2138"/>
        <end position="2151"/>
    </location>
</feature>
<feature type="compositionally biased region" description="Basic and acidic residues" evidence="2">
    <location>
        <begin position="1183"/>
        <end position="1204"/>
    </location>
</feature>
<gene>
    <name evidence="4" type="ORF">NMOB1V02_LOCUS1040</name>
</gene>
<feature type="compositionally biased region" description="Acidic residues" evidence="2">
    <location>
        <begin position="941"/>
        <end position="994"/>
    </location>
</feature>
<dbReference type="PROSITE" id="PS50086">
    <property type="entry name" value="TBC_RABGAP"/>
    <property type="match status" value="1"/>
</dbReference>
<feature type="compositionally biased region" description="Polar residues" evidence="2">
    <location>
        <begin position="1389"/>
        <end position="1403"/>
    </location>
</feature>
<feature type="compositionally biased region" description="Basic and acidic residues" evidence="2">
    <location>
        <begin position="908"/>
        <end position="917"/>
    </location>
</feature>
<proteinExistence type="predicted"/>
<dbReference type="GO" id="GO:0005096">
    <property type="term" value="F:GTPase activator activity"/>
    <property type="evidence" value="ECO:0007669"/>
    <property type="project" value="UniProtKB-KW"/>
</dbReference>
<feature type="compositionally biased region" description="Basic and acidic residues" evidence="2">
    <location>
        <begin position="1717"/>
        <end position="1731"/>
    </location>
</feature>
<feature type="compositionally biased region" description="Polar residues" evidence="2">
    <location>
        <begin position="2128"/>
        <end position="2137"/>
    </location>
</feature>
<feature type="compositionally biased region" description="Acidic residues" evidence="2">
    <location>
        <begin position="1447"/>
        <end position="1457"/>
    </location>
</feature>
<evidence type="ECO:0000256" key="2">
    <source>
        <dbReference type="SAM" id="MobiDB-lite"/>
    </source>
</evidence>
<sequence length="2324" mass="258465">MCPQVIIRTECTARCSELETSDGRCSTFTGTLFGSKFSDYALSYLAVDDVGEQTYLPLLSDWDLEAAFTSASEPCLHLILNARPNHDDERRNEALAINSAEWDVVHSAELPQPVAEVTTLKGQDFLNASIGVPASEDAFLKPNKLHGIIKTKVERTYNNILQGLNKAFSFVELDPMTVGGISVKNPVNDAEFHSFLDAVGCLVKPKELRTAVFRGGIEPSLRKVVWKHILNIYPPGMTGRERMVYVKNLCAQYEMLKAEWITSASFAAAAATPPCIETRNSYERIVRIANMVRKDVLRTDRTLDFFAGDDENPNTTSLFNLLTTYALHHASVGYCQGMSDIAAPLLFVMRDEAQAYVCFCALMRRMKPNFQLDGVQMAQLFTQLAKAVGVYDPRFYQYLCDQQADDLLFCYRWLLLELKREFCFEDALRMLEVSWSSVKPCEEPLVLREDAFDGDVKPAEVKTTAYARVRAMRRQSTFQGTGGGCGSAPTRARFIPPPPPPSQNFDSSLEILATGEFECVGTANGPVSVSSTPEIISSSEVQISYSPYEIIDTPPPEESQTSKTSESLGESSQTLTEDTRSCEEDRTQICGSDKAGPSNEDEKRVKSFKEFLNLTSKESSSSSRGYEGSAESSWSAAAGDCKADLKQEENSNPSSSSDSGLDEDDRAALFGNNSCEEVTESTKMIAAPPLLPGPDELGCGHPFLIFLSVTLLIQHREVVMKRGMDYNELAMYFDKMVRRHNLDEIFLVLLDGSDSIVMDAATSGKRRSATKSLSQTDEPRALPRVTRSRAASGKGPDPVFDSPYTLRIRTRSRTPSLTGSPKSLQKKQVVVSSQNSLAAISENEENNRQIHSDKIEQFPSNSASPSAAIYEFEDEDEDPGKNESEKASGVVMDSDSSRPSSAVLSNDQMEHEVREVIGDEEIPEDLSSDEENGVFVKHEAMDDDLVMYSDEEDVSDEEEPGQSDEDFIAPETDDEAGSGHDDDESDHAEGEDFPVDPLDSSNGSRTQQNSKIRLSKSRKSNGIHFEICDESSNFPKKSGNGRDPLGSSDDDEIEHQSYDRSPSKKSATVNGIPEKPSKILIDHNENFQIPPRKSSGILEATFTTETLKSTPDSPGKTLRESALKSQVGSPRKSQKFDCDEDEIPTQILSNQKTNNDSDAASSDEEASVVKENVPNGYGSSKIAGKEDGKSGRCLDVSNDDHVEKQISNGCDSPKISPTKLGHPVDVLPKLASEDSFSEEEDDDVDDIIEDDSNGRSNDEPIQPAEEVSSASRSTIVFPECVVKIEVLSEKSKRWQDEEISNEVRSVEAKLMEENECVELDDSSAEETDVFQSKQNLAHDSSDDDDDDEIKNLSYPKMGSARKSLGPKERYEVDSDTSNSLAEEMEKHSSFNSEQMPARKSNSPQDHEKRLSSDARKRSVVKANNSATLENQPAARDNLGAINSETAGDCEEIQEMEVDSMKEDLAEPNACVELNESLEQPSLNNGGKGPSGEVQSSVVIVELATVAPEADQHEDSNAEEPIIEAPVESDKGSVDANIPEGIDDDSQWTEYDSPKDAEPPRRMLGLTKTERRKLLEHVMRNSKDFRKKTPSPDIVLPPSVEVGHPEVTNSGGTSAENFAGSSDVVNVESDNANTSKMPKASIIQSFEERRARLCREIRITMARLQLLYDDVFGLFGEEVEETRPQFLQRSKTTLPSFGDDRFSQKNLKSMPKKKLKRLQNDSVKRVTFGKEKNRVKKAKKHQSSSEDVEEIPMSIVEEEPDSIEPSQFSQNPKKKRKNKLKLVEENVEPLETVEEIPVSDADFSVKKKKKKKQPEKALEIVLDPEDSHPHKSDSLSKKKKKTKSVSSDVALSDEPLHVEEVEVLDLVTRRKKKKKKPLQVAEAEAFVEENPVPSAVPEKKRKRPASEADVECEIVFQKKPKKLKNREIPESEGKQMSLMGKMKLILQSSNEFKPLKKQRKKNQTETADSEDVIQESTEKLKKRKKRVPLVEEVVADDFPAFQSEQEPLHPAALDFSESQELLETKKKKKKKKKKAELLVEVESTEYVENVADNLQLNITAEEGIDSLPEKKKKKKKKKQHLEDVVCENEESAFSYQIDTGDKSDSDVWYSSGTSREKCRKERHFPHQPLASSSRFLTSSEERSASPKRKNSEEISADVVEKRKKPKKQPTAVPDIDAGANAQNQEKTPEKLTKKRKKFAAIQSVVSDDLLNKKKNAATNSAKVGEFVSLSLVKNRGAEEKEPKRKGQLSRAESGNEAIPEKRPKKRKFCPDLSQETAGKAKLRKKSKTPIQEDKDEEPLWDPVASPSLMPSIAAQKLKKKKKKKF</sequence>
<dbReference type="EMBL" id="OA882135">
    <property type="protein sequence ID" value="CAD7273137.1"/>
    <property type="molecule type" value="Genomic_DNA"/>
</dbReference>
<feature type="compositionally biased region" description="Basic residues" evidence="2">
    <location>
        <begin position="1732"/>
        <end position="1741"/>
    </location>
</feature>
<feature type="region of interest" description="Disordered" evidence="2">
    <location>
        <begin position="1889"/>
        <end position="1908"/>
    </location>
</feature>
<feature type="region of interest" description="Disordered" evidence="2">
    <location>
        <begin position="762"/>
        <end position="830"/>
    </location>
</feature>
<dbReference type="Proteomes" id="UP000678499">
    <property type="component" value="Unassembled WGS sequence"/>
</dbReference>
<feature type="compositionally biased region" description="Polar residues" evidence="2">
    <location>
        <begin position="1329"/>
        <end position="1338"/>
    </location>
</feature>
<feature type="compositionally biased region" description="Basic and acidic residues" evidence="2">
    <location>
        <begin position="1824"/>
        <end position="1835"/>
    </location>
</feature>
<organism evidence="4">
    <name type="scientific">Notodromas monacha</name>
    <dbReference type="NCBI Taxonomy" id="399045"/>
    <lineage>
        <taxon>Eukaryota</taxon>
        <taxon>Metazoa</taxon>
        <taxon>Ecdysozoa</taxon>
        <taxon>Arthropoda</taxon>
        <taxon>Crustacea</taxon>
        <taxon>Oligostraca</taxon>
        <taxon>Ostracoda</taxon>
        <taxon>Podocopa</taxon>
        <taxon>Podocopida</taxon>
        <taxon>Cypridocopina</taxon>
        <taxon>Cypridoidea</taxon>
        <taxon>Cyprididae</taxon>
        <taxon>Notodromas</taxon>
    </lineage>
</organism>
<feature type="compositionally biased region" description="Polar residues" evidence="2">
    <location>
        <begin position="999"/>
        <end position="1012"/>
    </location>
</feature>
<dbReference type="EMBL" id="CAJPEX010000098">
    <property type="protein sequence ID" value="CAG0913289.1"/>
    <property type="molecule type" value="Genomic_DNA"/>
</dbReference>
<dbReference type="Gene3D" id="1.10.472.80">
    <property type="entry name" value="Ypt/Rab-GAP domain of gyp1p, domain 3"/>
    <property type="match status" value="1"/>
</dbReference>
<feature type="region of interest" description="Disordered" evidence="2">
    <location>
        <begin position="2232"/>
        <end position="2324"/>
    </location>
</feature>
<feature type="region of interest" description="Disordered" evidence="2">
    <location>
        <begin position="872"/>
        <end position="1272"/>
    </location>
</feature>
<reference evidence="4" key="1">
    <citation type="submission" date="2020-11" db="EMBL/GenBank/DDBJ databases">
        <authorList>
            <person name="Tran Van P."/>
        </authorList>
    </citation>
    <scope>NUCLEOTIDE SEQUENCE</scope>
</reference>
<feature type="compositionally biased region" description="Acidic residues" evidence="2">
    <location>
        <begin position="1235"/>
        <end position="1251"/>
    </location>
</feature>
<accession>A0A7R9G8H7</accession>
<evidence type="ECO:0000259" key="3">
    <source>
        <dbReference type="PROSITE" id="PS50086"/>
    </source>
</evidence>
<feature type="compositionally biased region" description="Acidic residues" evidence="2">
    <location>
        <begin position="1318"/>
        <end position="1328"/>
    </location>
</feature>
<feature type="compositionally biased region" description="Polar residues" evidence="2">
    <location>
        <begin position="1421"/>
        <end position="1430"/>
    </location>
</feature>
<dbReference type="GO" id="GO:0005776">
    <property type="term" value="C:autophagosome"/>
    <property type="evidence" value="ECO:0007669"/>
    <property type="project" value="TreeGrafter"/>
</dbReference>
<feature type="compositionally biased region" description="Polar residues" evidence="2">
    <location>
        <begin position="897"/>
        <end position="907"/>
    </location>
</feature>
<dbReference type="Gene3D" id="1.10.8.270">
    <property type="entry name" value="putative rabgap domain of human tbc1 domain family member 14 like domains"/>
    <property type="match status" value="1"/>
</dbReference>
<feature type="compositionally biased region" description="Basic and acidic residues" evidence="2">
    <location>
        <begin position="1551"/>
        <end position="1560"/>
    </location>
</feature>
<feature type="compositionally biased region" description="Basic and acidic residues" evidence="2">
    <location>
        <begin position="1404"/>
        <end position="1416"/>
    </location>
</feature>
<keyword evidence="1" id="KW-0343">GTPase activation</keyword>
<feature type="compositionally biased region" description="Basic and acidic residues" evidence="2">
    <location>
        <begin position="2234"/>
        <end position="2243"/>
    </location>
</feature>
<feature type="region of interest" description="Disordered" evidence="2">
    <location>
        <begin position="1318"/>
        <end position="1462"/>
    </location>
</feature>
<evidence type="ECO:0000313" key="4">
    <source>
        <dbReference type="EMBL" id="CAD7273137.1"/>
    </source>
</evidence>
<feature type="region of interest" description="Disordered" evidence="2">
    <location>
        <begin position="549"/>
        <end position="604"/>
    </location>
</feature>
<dbReference type="InterPro" id="IPR035969">
    <property type="entry name" value="Rab-GAP_TBC_sf"/>
</dbReference>
<feature type="compositionally biased region" description="Acidic residues" evidence="2">
    <location>
        <begin position="1745"/>
        <end position="1761"/>
    </location>
</feature>
<feature type="domain" description="Rab-GAP TBC" evidence="3">
    <location>
        <begin position="216"/>
        <end position="438"/>
    </location>
</feature>
<feature type="region of interest" description="Disordered" evidence="2">
    <location>
        <begin position="1948"/>
        <end position="1984"/>
    </location>
</feature>
<dbReference type="SUPFAM" id="SSF47923">
    <property type="entry name" value="Ypt/Rab-GAP domain of gyp1p"/>
    <property type="match status" value="2"/>
</dbReference>
<feature type="region of interest" description="Disordered" evidence="2">
    <location>
        <begin position="1505"/>
        <end position="1560"/>
    </location>
</feature>
<dbReference type="GO" id="GO:1901096">
    <property type="term" value="P:regulation of autophagosome maturation"/>
    <property type="evidence" value="ECO:0007669"/>
    <property type="project" value="TreeGrafter"/>
</dbReference>
<feature type="compositionally biased region" description="Basic residues" evidence="2">
    <location>
        <begin position="2315"/>
        <end position="2324"/>
    </location>
</feature>
<keyword evidence="5" id="KW-1185">Reference proteome</keyword>
<dbReference type="PANTHER" id="PTHR22957">
    <property type="entry name" value="TBC1 DOMAIN FAMILY MEMBER GTPASE-ACTIVATING PROTEIN"/>
    <property type="match status" value="1"/>
</dbReference>
<feature type="compositionally biased region" description="Polar residues" evidence="2">
    <location>
        <begin position="558"/>
        <end position="576"/>
    </location>
</feature>
<feature type="region of interest" description="Disordered" evidence="2">
    <location>
        <begin position="1790"/>
        <end position="1851"/>
    </location>
</feature>
<feature type="compositionally biased region" description="Basic residues" evidence="2">
    <location>
        <begin position="2069"/>
        <end position="2078"/>
    </location>
</feature>
<dbReference type="OrthoDB" id="10264062at2759"/>
<feature type="region of interest" description="Disordered" evidence="2">
    <location>
        <begin position="2059"/>
        <end position="2195"/>
    </location>
</feature>